<gene>
    <name evidence="1" type="ORF">KC01_LOCUS1123</name>
</gene>
<name>A0AAV2IWR9_KNICA</name>
<sequence>MSELPKERVEISEPFMYSGMDCFGPFVTKQGRKEHKTGGSPLTLEAGPRLQTTCPFRTLSVSFLLVVAPAPIYSLVEYT</sequence>
<keyword evidence="2" id="KW-1185">Reference proteome</keyword>
<reference evidence="1 2" key="1">
    <citation type="submission" date="2024-04" db="EMBL/GenBank/DDBJ databases">
        <authorList>
            <person name="Waldvogel A.-M."/>
            <person name="Schoenle A."/>
        </authorList>
    </citation>
    <scope>NUCLEOTIDE SEQUENCE [LARGE SCALE GENOMIC DNA]</scope>
</reference>
<dbReference type="AlphaFoldDB" id="A0AAV2IWR9"/>
<accession>A0AAV2IWR9</accession>
<organism evidence="1 2">
    <name type="scientific">Knipowitschia caucasica</name>
    <name type="common">Caucasian dwarf goby</name>
    <name type="synonym">Pomatoschistus caucasicus</name>
    <dbReference type="NCBI Taxonomy" id="637954"/>
    <lineage>
        <taxon>Eukaryota</taxon>
        <taxon>Metazoa</taxon>
        <taxon>Chordata</taxon>
        <taxon>Craniata</taxon>
        <taxon>Vertebrata</taxon>
        <taxon>Euteleostomi</taxon>
        <taxon>Actinopterygii</taxon>
        <taxon>Neopterygii</taxon>
        <taxon>Teleostei</taxon>
        <taxon>Neoteleostei</taxon>
        <taxon>Acanthomorphata</taxon>
        <taxon>Gobiaria</taxon>
        <taxon>Gobiiformes</taxon>
        <taxon>Gobioidei</taxon>
        <taxon>Gobiidae</taxon>
        <taxon>Gobiinae</taxon>
        <taxon>Knipowitschia</taxon>
    </lineage>
</organism>
<proteinExistence type="predicted"/>
<evidence type="ECO:0000313" key="1">
    <source>
        <dbReference type="EMBL" id="CAL1568521.1"/>
    </source>
</evidence>
<evidence type="ECO:0000313" key="2">
    <source>
        <dbReference type="Proteomes" id="UP001497482"/>
    </source>
</evidence>
<protein>
    <submittedName>
        <fullName evidence="1">Uncharacterized protein</fullName>
    </submittedName>
</protein>
<dbReference type="Proteomes" id="UP001497482">
    <property type="component" value="Chromosome 1"/>
</dbReference>
<dbReference type="EMBL" id="OZ035823">
    <property type="protein sequence ID" value="CAL1568521.1"/>
    <property type="molecule type" value="Genomic_DNA"/>
</dbReference>